<dbReference type="PROSITE" id="PS51257">
    <property type="entry name" value="PROKAR_LIPOPROTEIN"/>
    <property type="match status" value="1"/>
</dbReference>
<dbReference type="EMBL" id="JBHSMA010000008">
    <property type="protein sequence ID" value="MFC5411897.1"/>
    <property type="molecule type" value="Genomic_DNA"/>
</dbReference>
<keyword evidence="2" id="KW-1185">Reference proteome</keyword>
<dbReference type="Proteomes" id="UP001596106">
    <property type="component" value="Unassembled WGS sequence"/>
</dbReference>
<evidence type="ECO:0008006" key="3">
    <source>
        <dbReference type="Google" id="ProtNLM"/>
    </source>
</evidence>
<evidence type="ECO:0000313" key="2">
    <source>
        <dbReference type="Proteomes" id="UP001596106"/>
    </source>
</evidence>
<dbReference type="RefSeq" id="WP_379848856.1">
    <property type="nucleotide sequence ID" value="NZ_JBHSMA010000008.1"/>
</dbReference>
<organism evidence="1 2">
    <name type="scientific">Larkinella bovis</name>
    <dbReference type="NCBI Taxonomy" id="683041"/>
    <lineage>
        <taxon>Bacteria</taxon>
        <taxon>Pseudomonadati</taxon>
        <taxon>Bacteroidota</taxon>
        <taxon>Cytophagia</taxon>
        <taxon>Cytophagales</taxon>
        <taxon>Spirosomataceae</taxon>
        <taxon>Larkinella</taxon>
    </lineage>
</organism>
<gene>
    <name evidence="1" type="ORF">ACFPMF_21415</name>
</gene>
<protein>
    <recommendedName>
        <fullName evidence="3">DUF1425 domain-containing protein</fullName>
    </recommendedName>
</protein>
<accession>A0ABW0II96</accession>
<sequence length="134" mass="15168">MKILYCLLFLSVLACQSKNQEDRPADAYRDLLVDRVVWKKTEATASDEKPTNVHRFTITNTSDAFAYEQIEVRFDYFDSTYHKIRSTRQILDKTIGPRAALMIGEVKDGPALPTATSSTVTIVRATAHKSEPEK</sequence>
<comment type="caution">
    <text evidence="1">The sequence shown here is derived from an EMBL/GenBank/DDBJ whole genome shotgun (WGS) entry which is preliminary data.</text>
</comment>
<name>A0ABW0II96_9BACT</name>
<evidence type="ECO:0000313" key="1">
    <source>
        <dbReference type="EMBL" id="MFC5411897.1"/>
    </source>
</evidence>
<reference evidence="2" key="1">
    <citation type="journal article" date="2019" name="Int. J. Syst. Evol. Microbiol.">
        <title>The Global Catalogue of Microorganisms (GCM) 10K type strain sequencing project: providing services to taxonomists for standard genome sequencing and annotation.</title>
        <authorList>
            <consortium name="The Broad Institute Genomics Platform"/>
            <consortium name="The Broad Institute Genome Sequencing Center for Infectious Disease"/>
            <person name="Wu L."/>
            <person name="Ma J."/>
        </authorList>
    </citation>
    <scope>NUCLEOTIDE SEQUENCE [LARGE SCALE GENOMIC DNA]</scope>
    <source>
        <strain evidence="2">CCUG 55250</strain>
    </source>
</reference>
<proteinExistence type="predicted"/>